<gene>
    <name evidence="1" type="ORF">AM493_17100</name>
</gene>
<dbReference type="Gene3D" id="1.20.120.330">
    <property type="entry name" value="Nucleotidyltransferases domain 2"/>
    <property type="match status" value="1"/>
</dbReference>
<comment type="caution">
    <text evidence="1">The sequence shown here is derived from an EMBL/GenBank/DDBJ whole genome shotgun (WGS) entry which is preliminary data.</text>
</comment>
<accession>A0A0M9VJA4</accession>
<evidence type="ECO:0000313" key="2">
    <source>
        <dbReference type="Proteomes" id="UP000037755"/>
    </source>
</evidence>
<dbReference type="PATRIC" id="fig|1202724.3.peg.3552"/>
<dbReference type="EMBL" id="LIYD01000005">
    <property type="protein sequence ID" value="KOS07566.1"/>
    <property type="molecule type" value="Genomic_DNA"/>
</dbReference>
<protein>
    <submittedName>
        <fullName evidence="1">Uncharacterized protein</fullName>
    </submittedName>
</protein>
<dbReference type="OrthoDB" id="1321649at2"/>
<dbReference type="RefSeq" id="WP_054409275.1">
    <property type="nucleotide sequence ID" value="NZ_FOYA01000027.1"/>
</dbReference>
<dbReference type="AlphaFoldDB" id="A0A0M9VJA4"/>
<keyword evidence="2" id="KW-1185">Reference proteome</keyword>
<evidence type="ECO:0000313" key="1">
    <source>
        <dbReference type="EMBL" id="KOS07566.1"/>
    </source>
</evidence>
<proteinExistence type="predicted"/>
<sequence>MNNSIQIKQSVPLAGLLKEITEKVVEVAPMHDVYISVGNTAPETIFTLFVDTTFTRIDNDLLEPLNQVFEDYLSITYNVFSGDYAADAIRKGNLYFIEHCVLGQLAYTNTEAKTNFHPESEQPSILIPRAKKQFKRAMGKVDGKYTTFPKSLKNEKYVDAAYTLHQMMEQLFKIAEEFILGKQLFAKDISEHQTALTHYAPGIATLFDTKHEEDVRLLELLHSAYLAFRHKNHLDISRADIEKLLFKTQSLRRETERIFIEALARCYEKAGSHQTIPAKKDRLELEHTVNDEAGQESPPQPKLPKYMLTDTEGYVCNLKFSSYFDLFVVIEDLIEISLHTLYNADSENSGFVRNPHYHLVSVLELIKKLLPGDTGQTLTELNDYLNAVNDLNE</sequence>
<name>A0A0M9VJA4_9FLAO</name>
<organism evidence="1 2">
    <name type="scientific">Flavobacterium akiainvivens</name>
    <dbReference type="NCBI Taxonomy" id="1202724"/>
    <lineage>
        <taxon>Bacteria</taxon>
        <taxon>Pseudomonadati</taxon>
        <taxon>Bacteroidota</taxon>
        <taxon>Flavobacteriia</taxon>
        <taxon>Flavobacteriales</taxon>
        <taxon>Flavobacteriaceae</taxon>
        <taxon>Flavobacterium</taxon>
    </lineage>
</organism>
<reference evidence="1 2" key="1">
    <citation type="submission" date="2015-08" db="EMBL/GenBank/DDBJ databases">
        <title>Whole genome sequence of Flavobacterium akiainvivens IK-1T, from decaying Wikstroemia oahuensis, an endemic Hawaiian shrub.</title>
        <authorList>
            <person name="Wan X."/>
            <person name="Hou S."/>
            <person name="Saito J."/>
            <person name="Donachie S."/>
        </authorList>
    </citation>
    <scope>NUCLEOTIDE SEQUENCE [LARGE SCALE GENOMIC DNA]</scope>
    <source>
        <strain evidence="1 2">IK-1</strain>
    </source>
</reference>
<dbReference type="STRING" id="1202724.AM493_17100"/>
<dbReference type="Proteomes" id="UP000037755">
    <property type="component" value="Unassembled WGS sequence"/>
</dbReference>